<dbReference type="InterPro" id="IPR029787">
    <property type="entry name" value="Nucleotide_cyclase"/>
</dbReference>
<dbReference type="CDD" id="cd01948">
    <property type="entry name" value="EAL"/>
    <property type="match status" value="1"/>
</dbReference>
<dbReference type="InterPro" id="IPR001610">
    <property type="entry name" value="PAC"/>
</dbReference>
<comment type="caution">
    <text evidence="5">The sequence shown here is derived from an EMBL/GenBank/DDBJ whole genome shotgun (WGS) entry which is preliminary data.</text>
</comment>
<protein>
    <submittedName>
        <fullName evidence="5">EAL domain-containing protein</fullName>
    </submittedName>
</protein>
<evidence type="ECO:0000259" key="2">
    <source>
        <dbReference type="PROSITE" id="PS50113"/>
    </source>
</evidence>
<keyword evidence="6" id="KW-1185">Reference proteome</keyword>
<dbReference type="SMART" id="SM00052">
    <property type="entry name" value="EAL"/>
    <property type="match status" value="1"/>
</dbReference>
<feature type="domain" description="PAC" evidence="2">
    <location>
        <begin position="208"/>
        <end position="260"/>
    </location>
</feature>
<dbReference type="AlphaFoldDB" id="A0A5C4LP56"/>
<dbReference type="PROSITE" id="PS50113">
    <property type="entry name" value="PAC"/>
    <property type="match status" value="2"/>
</dbReference>
<feature type="domain" description="PAS" evidence="1">
    <location>
        <begin position="5"/>
        <end position="78"/>
    </location>
</feature>
<evidence type="ECO:0000259" key="3">
    <source>
        <dbReference type="PROSITE" id="PS50883"/>
    </source>
</evidence>
<dbReference type="InterPro" id="IPR000014">
    <property type="entry name" value="PAS"/>
</dbReference>
<dbReference type="EMBL" id="VDDA01000001">
    <property type="protein sequence ID" value="TNC15983.1"/>
    <property type="molecule type" value="Genomic_DNA"/>
</dbReference>
<evidence type="ECO:0000313" key="6">
    <source>
        <dbReference type="Proteomes" id="UP000305267"/>
    </source>
</evidence>
<feature type="domain" description="PAC" evidence="2">
    <location>
        <begin position="80"/>
        <end position="132"/>
    </location>
</feature>
<dbReference type="CDD" id="cd00130">
    <property type="entry name" value="PAS"/>
    <property type="match status" value="2"/>
</dbReference>
<dbReference type="PROSITE" id="PS50883">
    <property type="entry name" value="EAL"/>
    <property type="match status" value="1"/>
</dbReference>
<dbReference type="CDD" id="cd01949">
    <property type="entry name" value="GGDEF"/>
    <property type="match status" value="1"/>
</dbReference>
<dbReference type="RefSeq" id="WP_139033803.1">
    <property type="nucleotide sequence ID" value="NZ_VDDA01000001.1"/>
</dbReference>
<dbReference type="InterPro" id="IPR035919">
    <property type="entry name" value="EAL_sf"/>
</dbReference>
<evidence type="ECO:0000313" key="5">
    <source>
        <dbReference type="EMBL" id="TNC15983.1"/>
    </source>
</evidence>
<dbReference type="PANTHER" id="PTHR44757">
    <property type="entry name" value="DIGUANYLATE CYCLASE DGCP"/>
    <property type="match status" value="1"/>
</dbReference>
<dbReference type="InterPro" id="IPR052155">
    <property type="entry name" value="Biofilm_reg_signaling"/>
</dbReference>
<dbReference type="SUPFAM" id="SSF141868">
    <property type="entry name" value="EAL domain-like"/>
    <property type="match status" value="1"/>
</dbReference>
<accession>A0A5C4LP56</accession>
<feature type="domain" description="EAL" evidence="3">
    <location>
        <begin position="588"/>
        <end position="838"/>
    </location>
</feature>
<dbReference type="Pfam" id="PF13426">
    <property type="entry name" value="PAS_9"/>
    <property type="match status" value="2"/>
</dbReference>
<dbReference type="SUPFAM" id="SSF55073">
    <property type="entry name" value="Nucleotide cyclase"/>
    <property type="match status" value="1"/>
</dbReference>
<feature type="domain" description="GGDEF" evidence="4">
    <location>
        <begin position="446"/>
        <end position="579"/>
    </location>
</feature>
<evidence type="ECO:0000259" key="1">
    <source>
        <dbReference type="PROSITE" id="PS50112"/>
    </source>
</evidence>
<dbReference type="Pfam" id="PF00990">
    <property type="entry name" value="GGDEF"/>
    <property type="match status" value="1"/>
</dbReference>
<dbReference type="InterPro" id="IPR001633">
    <property type="entry name" value="EAL_dom"/>
</dbReference>
<dbReference type="Gene3D" id="3.30.450.20">
    <property type="entry name" value="PAS domain"/>
    <property type="match status" value="3"/>
</dbReference>
<proteinExistence type="predicted"/>
<dbReference type="NCBIfam" id="TIGR00229">
    <property type="entry name" value="sensory_box"/>
    <property type="match status" value="2"/>
</dbReference>
<organism evidence="5 6">
    <name type="scientific">Methylobacterium terricola</name>
    <dbReference type="NCBI Taxonomy" id="2583531"/>
    <lineage>
        <taxon>Bacteria</taxon>
        <taxon>Pseudomonadati</taxon>
        <taxon>Pseudomonadota</taxon>
        <taxon>Alphaproteobacteria</taxon>
        <taxon>Hyphomicrobiales</taxon>
        <taxon>Methylobacteriaceae</taxon>
        <taxon>Methylobacterium</taxon>
    </lineage>
</organism>
<dbReference type="SMART" id="SM00091">
    <property type="entry name" value="PAS"/>
    <property type="match status" value="3"/>
</dbReference>
<dbReference type="NCBIfam" id="TIGR00254">
    <property type="entry name" value="GGDEF"/>
    <property type="match status" value="1"/>
</dbReference>
<dbReference type="PROSITE" id="PS50112">
    <property type="entry name" value="PAS"/>
    <property type="match status" value="2"/>
</dbReference>
<dbReference type="Gene3D" id="3.20.20.450">
    <property type="entry name" value="EAL domain"/>
    <property type="match status" value="1"/>
</dbReference>
<evidence type="ECO:0000259" key="4">
    <source>
        <dbReference type="PROSITE" id="PS50887"/>
    </source>
</evidence>
<feature type="domain" description="PAS" evidence="1">
    <location>
        <begin position="133"/>
        <end position="206"/>
    </location>
</feature>
<dbReference type="InterPro" id="IPR000700">
    <property type="entry name" value="PAS-assoc_C"/>
</dbReference>
<dbReference type="PANTHER" id="PTHR44757:SF2">
    <property type="entry name" value="BIOFILM ARCHITECTURE MAINTENANCE PROTEIN MBAA"/>
    <property type="match status" value="1"/>
</dbReference>
<reference evidence="5 6" key="1">
    <citation type="submission" date="2019-06" db="EMBL/GenBank/DDBJ databases">
        <title>Genome of Methylobacterium sp. 17Sr1-39.</title>
        <authorList>
            <person name="Seo T."/>
        </authorList>
    </citation>
    <scope>NUCLEOTIDE SEQUENCE [LARGE SCALE GENOMIC DNA]</scope>
    <source>
        <strain evidence="5 6">17Sr1-39</strain>
    </source>
</reference>
<name>A0A5C4LP56_9HYPH</name>
<dbReference type="Pfam" id="PF00563">
    <property type="entry name" value="EAL"/>
    <property type="match status" value="1"/>
</dbReference>
<sequence length="843" mass="91073">MTASTDVLYRLLVQGVTDYAIALLDPGGVVVNWNAGAAKIKQYTAAEIVGEHFSCFYGPEDRAAGVPEANLRQARETGRFAAEGWRLRRDGTSFWAEVVMAAIRDDDGHLIGVAKITRDRSEQQRLLQQHREEERRFRLFVKGVTDYALYMLDPAGNVVKWNAGAERSSQYKAAEIVGRHFSCFYGPEDRAAGLPEASLRQARETGRFEAEGWRFRRDGTSFWAEVAIDAIRDDDGTLLGFAKITRDRTEKRLQRLQVIEAKEIAERHRDEHAAASAFLDSVIATMPSSVVVQDAATGLIRLANRQAELLLCRCTGELIGRPAAVVLPAAMAALMDAALAAAEGPAGTDPAAVTVEASVETAWGPRMLRMRALAIGGRGDHPRNGLLIAEDVSDEHAASARIHHLAYHDGLTGLPNREFFRQRLGEVLAAETARGETGRPEASGGLSHAVLCIDLDDFKCINDTLGHPVGDHLLRVVARRLRDSLRPGDTLARLGGDEFAVVAAVPGAGAEAVALADRLIAAARQPVEVDGQRIETGLSIGIALAPEDGDTADELLRCADLALYEAKRTGRSRHARFHGALEASARYRRLIETDLRAAIARRELGLHYQPIVRAEDGETVGYEALLRWHHPVRGPISPLDFIPVAEETGMIHEIGAFVLQEACREASGWASGRTVAVNLSPVQFRSTALAAQVAAALAASGLPAGRLELEITESVLLDASSNNLALLQQLKQLGARIALDDFGTGYSSLSYLCAFRFDKIKIDRSFIREICGSREALAVVQAITGLSRSLGIVTTAEGVESPEQADCLRGAGCTTLQGYLFGKPVPAGALPEREGAAVLLREA</sequence>
<dbReference type="PROSITE" id="PS50887">
    <property type="entry name" value="GGDEF"/>
    <property type="match status" value="1"/>
</dbReference>
<dbReference type="Gene3D" id="3.30.70.270">
    <property type="match status" value="1"/>
</dbReference>
<dbReference type="SMART" id="SM00086">
    <property type="entry name" value="PAC"/>
    <property type="match status" value="2"/>
</dbReference>
<dbReference type="SUPFAM" id="SSF55785">
    <property type="entry name" value="PYP-like sensor domain (PAS domain)"/>
    <property type="match status" value="3"/>
</dbReference>
<dbReference type="Proteomes" id="UP000305267">
    <property type="component" value="Unassembled WGS sequence"/>
</dbReference>
<dbReference type="InterPro" id="IPR035965">
    <property type="entry name" value="PAS-like_dom_sf"/>
</dbReference>
<dbReference type="InterPro" id="IPR043128">
    <property type="entry name" value="Rev_trsase/Diguanyl_cyclase"/>
</dbReference>
<dbReference type="OrthoDB" id="9814202at2"/>
<dbReference type="SMART" id="SM00267">
    <property type="entry name" value="GGDEF"/>
    <property type="match status" value="1"/>
</dbReference>
<dbReference type="InterPro" id="IPR000160">
    <property type="entry name" value="GGDEF_dom"/>
</dbReference>
<gene>
    <name evidence="5" type="ORF">FF100_01575</name>
</gene>